<dbReference type="Pfam" id="PF12802">
    <property type="entry name" value="MarR_2"/>
    <property type="match status" value="1"/>
</dbReference>
<evidence type="ECO:0000313" key="2">
    <source>
        <dbReference type="EMBL" id="MBC6465606.1"/>
    </source>
</evidence>
<dbReference type="InterPro" id="IPR000835">
    <property type="entry name" value="HTH_MarR-typ"/>
</dbReference>
<dbReference type="SUPFAM" id="SSF46785">
    <property type="entry name" value="Winged helix' DNA-binding domain"/>
    <property type="match status" value="1"/>
</dbReference>
<dbReference type="SMART" id="SM00347">
    <property type="entry name" value="HTH_MARR"/>
    <property type="match status" value="1"/>
</dbReference>
<accession>A0ABR7LL91</accession>
<dbReference type="PANTHER" id="PTHR33164">
    <property type="entry name" value="TRANSCRIPTIONAL REGULATOR, MARR FAMILY"/>
    <property type="match status" value="1"/>
</dbReference>
<dbReference type="PROSITE" id="PS50995">
    <property type="entry name" value="HTH_MARR_2"/>
    <property type="match status" value="1"/>
</dbReference>
<name>A0ABR7LL91_9ACTN</name>
<dbReference type="Gene3D" id="1.10.10.10">
    <property type="entry name" value="Winged helix-like DNA-binding domain superfamily/Winged helix DNA-binding domain"/>
    <property type="match status" value="1"/>
</dbReference>
<dbReference type="EMBL" id="JABVEC010000005">
    <property type="protein sequence ID" value="MBC6465606.1"/>
    <property type="molecule type" value="Genomic_DNA"/>
</dbReference>
<evidence type="ECO:0000259" key="1">
    <source>
        <dbReference type="PROSITE" id="PS50995"/>
    </source>
</evidence>
<organism evidence="2 3">
    <name type="scientific">Actinomadura alba</name>
    <dbReference type="NCBI Taxonomy" id="406431"/>
    <lineage>
        <taxon>Bacteria</taxon>
        <taxon>Bacillati</taxon>
        <taxon>Actinomycetota</taxon>
        <taxon>Actinomycetes</taxon>
        <taxon>Streptosporangiales</taxon>
        <taxon>Thermomonosporaceae</taxon>
        <taxon>Actinomadura</taxon>
    </lineage>
</organism>
<evidence type="ECO:0000313" key="3">
    <source>
        <dbReference type="Proteomes" id="UP000805614"/>
    </source>
</evidence>
<keyword evidence="3" id="KW-1185">Reference proteome</keyword>
<comment type="caution">
    <text evidence="2">The sequence shown here is derived from an EMBL/GenBank/DDBJ whole genome shotgun (WGS) entry which is preliminary data.</text>
</comment>
<dbReference type="InterPro" id="IPR036390">
    <property type="entry name" value="WH_DNA-bd_sf"/>
</dbReference>
<protein>
    <submittedName>
        <fullName evidence="2">MarR family transcriptional regulator</fullName>
    </submittedName>
</protein>
<reference evidence="2 3" key="1">
    <citation type="submission" date="2020-06" db="EMBL/GenBank/DDBJ databases">
        <title>Actinomadura xiongansis sp. nov., isolated from soil of Baiyangdian.</title>
        <authorList>
            <person name="Zhang X."/>
        </authorList>
    </citation>
    <scope>NUCLEOTIDE SEQUENCE [LARGE SCALE GENOMIC DNA]</scope>
    <source>
        <strain evidence="2 3">HBUM206468</strain>
    </source>
</reference>
<gene>
    <name evidence="2" type="ORF">HKK74_08875</name>
</gene>
<dbReference type="InterPro" id="IPR036388">
    <property type="entry name" value="WH-like_DNA-bd_sf"/>
</dbReference>
<dbReference type="RefSeq" id="WP_187242630.1">
    <property type="nucleotide sequence ID" value="NZ_BAAAOK010000006.1"/>
</dbReference>
<sequence length="186" mass="20461">MGANSVPEGLTDELLTEIGVALFHLRRVWAKPDLMRKLREQTHCERPLQMSNLSVVSAVFRLTPETGGEVTVGGVADRLDVDPSTASRLVGHAIDAGLVSRRPSPSDARRANLQLTDAGLRVVEAADRYRRLYIAELMNDWTAGESKEFARLLSRFTEAAAKRPIDPSGIDLIFKEAEARTPVPET</sequence>
<dbReference type="PRINTS" id="PR00598">
    <property type="entry name" value="HTHMARR"/>
</dbReference>
<dbReference type="PANTHER" id="PTHR33164:SF57">
    <property type="entry name" value="MARR-FAMILY TRANSCRIPTIONAL REGULATOR"/>
    <property type="match status" value="1"/>
</dbReference>
<dbReference type="InterPro" id="IPR039422">
    <property type="entry name" value="MarR/SlyA-like"/>
</dbReference>
<dbReference type="Proteomes" id="UP000805614">
    <property type="component" value="Unassembled WGS sequence"/>
</dbReference>
<proteinExistence type="predicted"/>
<feature type="domain" description="HTH marR-type" evidence="1">
    <location>
        <begin position="11"/>
        <end position="158"/>
    </location>
</feature>